<evidence type="ECO:0000256" key="3">
    <source>
        <dbReference type="ARBA" id="ARBA00022723"/>
    </source>
</evidence>
<organism evidence="12 13">
    <name type="scientific">Kocuria rosea subsp. polaris</name>
    <dbReference type="NCBI Taxonomy" id="136273"/>
    <lineage>
        <taxon>Bacteria</taxon>
        <taxon>Bacillati</taxon>
        <taxon>Actinomycetota</taxon>
        <taxon>Actinomycetes</taxon>
        <taxon>Micrococcales</taxon>
        <taxon>Micrococcaceae</taxon>
        <taxon>Kocuria</taxon>
    </lineage>
</organism>
<dbReference type="SUPFAM" id="SSF142695">
    <property type="entry name" value="RibA-like"/>
    <property type="match status" value="1"/>
</dbReference>
<keyword evidence="7 9" id="KW-0342">GTP-binding</keyword>
<dbReference type="PANTHER" id="PTHR21327">
    <property type="entry name" value="GTP CYCLOHYDROLASE II-RELATED"/>
    <property type="match status" value="1"/>
</dbReference>
<keyword evidence="5 9" id="KW-0378">Hydrolase</keyword>
<dbReference type="GO" id="GO:0005525">
    <property type="term" value="F:GTP binding"/>
    <property type="evidence" value="ECO:0007669"/>
    <property type="project" value="UniProtKB-KW"/>
</dbReference>
<sequence length="253" mass="27296">MRPDAPLVSSEPVVVPTPEGRFEVIGWQLPGGPGNAVAEHLSLTAPSPGRVPVGRPPLVRLHSECLTGDVFGSFRCDCGPQLHLALRRIAEDGGTLLYLRNHEGRGIGLVNKLRAYKLQDGGADTVEANELLGLPADARDYSAAAAILHRLGLSRIRLLSNNPAKAERLADLGIDVVAMVPNEVPARPENHDYLVTKRDRMRHRLRHVDDTTAPRPGAPEPADRTGGTAHSTFDRTFDSTLDNDLDSTGDLTP</sequence>
<dbReference type="EC" id="3.5.4.25" evidence="9"/>
<feature type="binding site" evidence="9">
    <location>
        <position position="78"/>
    </location>
    <ligand>
        <name>Zn(2+)</name>
        <dbReference type="ChEBI" id="CHEBI:29105"/>
        <note>catalytic</note>
    </ligand>
</feature>
<dbReference type="Proteomes" id="UP000053512">
    <property type="component" value="Unassembled WGS sequence"/>
</dbReference>
<gene>
    <name evidence="9" type="primary">ribA</name>
    <name evidence="12" type="ORF">AVL61_09635</name>
</gene>
<dbReference type="NCBIfam" id="NF001591">
    <property type="entry name" value="PRK00393.1"/>
    <property type="match status" value="1"/>
</dbReference>
<dbReference type="Pfam" id="PF00925">
    <property type="entry name" value="GTP_cyclohydro2"/>
    <property type="match status" value="1"/>
</dbReference>
<feature type="binding site" evidence="9">
    <location>
        <position position="76"/>
    </location>
    <ligand>
        <name>Zn(2+)</name>
        <dbReference type="ChEBI" id="CHEBI:29105"/>
        <note>catalytic</note>
    </ligand>
</feature>
<feature type="binding site" evidence="9">
    <location>
        <position position="160"/>
    </location>
    <ligand>
        <name>GTP</name>
        <dbReference type="ChEBI" id="CHEBI:37565"/>
    </ligand>
</feature>
<comment type="pathway">
    <text evidence="1 9">Cofactor biosynthesis; riboflavin biosynthesis; 5-amino-6-(D-ribitylamino)uracil from GTP: step 1/4.</text>
</comment>
<dbReference type="HAMAP" id="MF_00179">
    <property type="entry name" value="RibA"/>
    <property type="match status" value="1"/>
</dbReference>
<keyword evidence="2 9" id="KW-0686">Riboflavin biosynthesis</keyword>
<feature type="region of interest" description="Disordered" evidence="10">
    <location>
        <begin position="205"/>
        <end position="253"/>
    </location>
</feature>
<dbReference type="GO" id="GO:0008270">
    <property type="term" value="F:zinc ion binding"/>
    <property type="evidence" value="ECO:0007669"/>
    <property type="project" value="UniProtKB-UniRule"/>
</dbReference>
<evidence type="ECO:0000256" key="2">
    <source>
        <dbReference type="ARBA" id="ARBA00022619"/>
    </source>
</evidence>
<evidence type="ECO:0000256" key="5">
    <source>
        <dbReference type="ARBA" id="ARBA00022801"/>
    </source>
</evidence>
<accession>A0A0W8IMK8</accession>
<protein>
    <recommendedName>
        <fullName evidence="9">GTP cyclohydrolase-2</fullName>
        <ecNumber evidence="9">3.5.4.25</ecNumber>
    </recommendedName>
    <alternativeName>
        <fullName evidence="9">GTP cyclohydrolase II</fullName>
    </alternativeName>
</protein>
<dbReference type="GO" id="GO:0008686">
    <property type="term" value="F:3,4-dihydroxy-2-butanone-4-phosphate synthase activity"/>
    <property type="evidence" value="ECO:0007669"/>
    <property type="project" value="TreeGrafter"/>
</dbReference>
<keyword evidence="3 9" id="KW-0479">Metal-binding</keyword>
<evidence type="ECO:0000256" key="7">
    <source>
        <dbReference type="ARBA" id="ARBA00023134"/>
    </source>
</evidence>
<feature type="binding site" evidence="9">
    <location>
        <position position="81"/>
    </location>
    <ligand>
        <name>GTP</name>
        <dbReference type="ChEBI" id="CHEBI:37565"/>
    </ligand>
</feature>
<name>A0A0W8IMK8_KOCRO</name>
<comment type="catalytic activity">
    <reaction evidence="8 9">
        <text>GTP + 4 H2O = 2,5-diamino-6-hydroxy-4-(5-phosphoribosylamino)-pyrimidine + formate + 2 phosphate + 3 H(+)</text>
        <dbReference type="Rhea" id="RHEA:23704"/>
        <dbReference type="ChEBI" id="CHEBI:15377"/>
        <dbReference type="ChEBI" id="CHEBI:15378"/>
        <dbReference type="ChEBI" id="CHEBI:15740"/>
        <dbReference type="ChEBI" id="CHEBI:37565"/>
        <dbReference type="ChEBI" id="CHEBI:43474"/>
        <dbReference type="ChEBI" id="CHEBI:58614"/>
        <dbReference type="EC" id="3.5.4.25"/>
    </reaction>
</comment>
<dbReference type="UniPathway" id="UPA00275">
    <property type="reaction ID" value="UER00400"/>
</dbReference>
<comment type="cofactor">
    <cofactor evidence="9">
        <name>Zn(2+)</name>
        <dbReference type="ChEBI" id="CHEBI:29105"/>
    </cofactor>
    <text evidence="9">Binds 1 zinc ion per subunit.</text>
</comment>
<evidence type="ECO:0000256" key="8">
    <source>
        <dbReference type="ARBA" id="ARBA00049295"/>
    </source>
</evidence>
<feature type="active site" description="Nucleophile" evidence="9">
    <location>
        <position position="139"/>
    </location>
</feature>
<evidence type="ECO:0000256" key="6">
    <source>
        <dbReference type="ARBA" id="ARBA00022833"/>
    </source>
</evidence>
<comment type="caution">
    <text evidence="12">The sequence shown here is derived from an EMBL/GenBank/DDBJ whole genome shotgun (WGS) entry which is preliminary data.</text>
</comment>
<dbReference type="OrthoDB" id="9793111at2"/>
<dbReference type="RefSeq" id="WP_058873649.1">
    <property type="nucleotide sequence ID" value="NZ_LQBK01000009.1"/>
</dbReference>
<dbReference type="GO" id="GO:0005829">
    <property type="term" value="C:cytosol"/>
    <property type="evidence" value="ECO:0007669"/>
    <property type="project" value="TreeGrafter"/>
</dbReference>
<dbReference type="AlphaFoldDB" id="A0A0W8IMK8"/>
<comment type="similarity">
    <text evidence="9">Belongs to the GTP cyclohydrolase II family.</text>
</comment>
<dbReference type="GO" id="GO:0003935">
    <property type="term" value="F:GTP cyclohydrolase II activity"/>
    <property type="evidence" value="ECO:0007669"/>
    <property type="project" value="UniProtKB-UniRule"/>
</dbReference>
<feature type="binding site" evidence="9">
    <location>
        <begin position="103"/>
        <end position="105"/>
    </location>
    <ligand>
        <name>GTP</name>
        <dbReference type="ChEBI" id="CHEBI:37565"/>
    </ligand>
</feature>
<evidence type="ECO:0000259" key="11">
    <source>
        <dbReference type="Pfam" id="PF00925"/>
    </source>
</evidence>
<dbReference type="InterPro" id="IPR000926">
    <property type="entry name" value="RibA"/>
</dbReference>
<proteinExistence type="inferred from homology"/>
<evidence type="ECO:0000256" key="4">
    <source>
        <dbReference type="ARBA" id="ARBA00022741"/>
    </source>
</evidence>
<evidence type="ECO:0000313" key="13">
    <source>
        <dbReference type="Proteomes" id="UP000053512"/>
    </source>
</evidence>
<feature type="domain" description="GTP cyclohydrolase II" evidence="11">
    <location>
        <begin position="14"/>
        <end position="181"/>
    </location>
</feature>
<dbReference type="CDD" id="cd00641">
    <property type="entry name" value="GTP_cyclohydro2"/>
    <property type="match status" value="1"/>
</dbReference>
<feature type="binding site" evidence="9">
    <location>
        <position position="125"/>
    </location>
    <ligand>
        <name>GTP</name>
        <dbReference type="ChEBI" id="CHEBI:37565"/>
    </ligand>
</feature>
<dbReference type="InterPro" id="IPR036144">
    <property type="entry name" value="RibA-like_sf"/>
</dbReference>
<evidence type="ECO:0000256" key="1">
    <source>
        <dbReference type="ARBA" id="ARBA00004853"/>
    </source>
</evidence>
<evidence type="ECO:0000256" key="9">
    <source>
        <dbReference type="HAMAP-Rule" id="MF_00179"/>
    </source>
</evidence>
<evidence type="ECO:0000313" key="12">
    <source>
        <dbReference type="EMBL" id="KUG60880.1"/>
    </source>
</evidence>
<keyword evidence="6 9" id="KW-0862">Zinc</keyword>
<reference evidence="13" key="1">
    <citation type="submission" date="2015-12" db="EMBL/GenBank/DDBJ databases">
        <authorList>
            <person name="Nair G.R."/>
            <person name="Kaur G."/>
            <person name="Mayilraj S."/>
        </authorList>
    </citation>
    <scope>NUCLEOTIDE SEQUENCE [LARGE SCALE GENOMIC DNA]</scope>
    <source>
        <strain evidence="13">CD08_4</strain>
    </source>
</reference>
<evidence type="ECO:0000256" key="10">
    <source>
        <dbReference type="SAM" id="MobiDB-lite"/>
    </source>
</evidence>
<comment type="function">
    <text evidence="9">Catalyzes the conversion of GTP to 2,5-diamino-6-ribosylamino-4(3H)-pyrimidinone 5'-phosphate (DARP), formate and pyrophosphate.</text>
</comment>
<dbReference type="GO" id="GO:0009231">
    <property type="term" value="P:riboflavin biosynthetic process"/>
    <property type="evidence" value="ECO:0007669"/>
    <property type="project" value="UniProtKB-UniRule"/>
</dbReference>
<dbReference type="PANTHER" id="PTHR21327:SF18">
    <property type="entry name" value="3,4-DIHYDROXY-2-BUTANONE 4-PHOSPHATE SYNTHASE"/>
    <property type="match status" value="1"/>
</dbReference>
<feature type="binding site" evidence="9">
    <location>
        <begin position="60"/>
        <end position="64"/>
    </location>
    <ligand>
        <name>GTP</name>
        <dbReference type="ChEBI" id="CHEBI:37565"/>
    </ligand>
</feature>
<dbReference type="Gene3D" id="3.40.50.10990">
    <property type="entry name" value="GTP cyclohydrolase II"/>
    <property type="match status" value="1"/>
</dbReference>
<feature type="binding site" evidence="9">
    <location>
        <position position="165"/>
    </location>
    <ligand>
        <name>GTP</name>
        <dbReference type="ChEBI" id="CHEBI:37565"/>
    </ligand>
</feature>
<feature type="active site" description="Proton acceptor" evidence="9">
    <location>
        <position position="137"/>
    </location>
</feature>
<dbReference type="InterPro" id="IPR032677">
    <property type="entry name" value="GTP_cyclohydro_II"/>
</dbReference>
<feature type="binding site" evidence="9">
    <location>
        <position position="65"/>
    </location>
    <ligand>
        <name>Zn(2+)</name>
        <dbReference type="ChEBI" id="CHEBI:29105"/>
        <note>catalytic</note>
    </ligand>
</feature>
<dbReference type="EMBL" id="LQBK01000009">
    <property type="protein sequence ID" value="KUG60880.1"/>
    <property type="molecule type" value="Genomic_DNA"/>
</dbReference>
<keyword evidence="4 9" id="KW-0547">Nucleotide-binding</keyword>